<dbReference type="Pfam" id="PF13810">
    <property type="entry name" value="DUF4185"/>
    <property type="match status" value="1"/>
</dbReference>
<feature type="domain" description="DUF4185" evidence="2">
    <location>
        <begin position="215"/>
        <end position="365"/>
    </location>
</feature>
<keyword evidence="4" id="KW-1185">Reference proteome</keyword>
<proteinExistence type="predicted"/>
<dbReference type="Proteomes" id="UP000053328">
    <property type="component" value="Unassembled WGS sequence"/>
</dbReference>
<dbReference type="OrthoDB" id="2884638at2759"/>
<dbReference type="VEuPathDB" id="FungiDB:PV08_02239"/>
<gene>
    <name evidence="3" type="ORF">PV08_02239</name>
</gene>
<reference evidence="3 4" key="1">
    <citation type="submission" date="2015-01" db="EMBL/GenBank/DDBJ databases">
        <title>The Genome Sequence of Exophiala spinifera CBS89968.</title>
        <authorList>
            <consortium name="The Broad Institute Genomics Platform"/>
            <person name="Cuomo C."/>
            <person name="de Hoog S."/>
            <person name="Gorbushina A."/>
            <person name="Stielow B."/>
            <person name="Teixiera M."/>
            <person name="Abouelleil A."/>
            <person name="Chapman S.B."/>
            <person name="Priest M."/>
            <person name="Young S.K."/>
            <person name="Wortman J."/>
            <person name="Nusbaum C."/>
            <person name="Birren B."/>
        </authorList>
    </citation>
    <scope>NUCLEOTIDE SEQUENCE [LARGE SCALE GENOMIC DNA]</scope>
    <source>
        <strain evidence="3 4">CBS 89968</strain>
    </source>
</reference>
<dbReference type="AlphaFoldDB" id="A0A0D2CDN7"/>
<dbReference type="RefSeq" id="XP_016241875.1">
    <property type="nucleotide sequence ID" value="XM_016376599.1"/>
</dbReference>
<protein>
    <recommendedName>
        <fullName evidence="2">DUF4185 domain-containing protein</fullName>
    </recommendedName>
</protein>
<feature type="compositionally biased region" description="Low complexity" evidence="1">
    <location>
        <begin position="8"/>
        <end position="34"/>
    </location>
</feature>
<organism evidence="3 4">
    <name type="scientific">Exophiala spinifera</name>
    <dbReference type="NCBI Taxonomy" id="91928"/>
    <lineage>
        <taxon>Eukaryota</taxon>
        <taxon>Fungi</taxon>
        <taxon>Dikarya</taxon>
        <taxon>Ascomycota</taxon>
        <taxon>Pezizomycotina</taxon>
        <taxon>Eurotiomycetes</taxon>
        <taxon>Chaetothyriomycetidae</taxon>
        <taxon>Chaetothyriales</taxon>
        <taxon>Herpotrichiellaceae</taxon>
        <taxon>Exophiala</taxon>
    </lineage>
</organism>
<evidence type="ECO:0000313" key="4">
    <source>
        <dbReference type="Proteomes" id="UP000053328"/>
    </source>
</evidence>
<dbReference type="HOGENOM" id="CLU_039194_0_0_1"/>
<dbReference type="EMBL" id="KN847492">
    <property type="protein sequence ID" value="KIW21659.1"/>
    <property type="molecule type" value="Genomic_DNA"/>
</dbReference>
<evidence type="ECO:0000256" key="1">
    <source>
        <dbReference type="SAM" id="MobiDB-lite"/>
    </source>
</evidence>
<feature type="region of interest" description="Disordered" evidence="1">
    <location>
        <begin position="1"/>
        <end position="39"/>
    </location>
</feature>
<accession>A0A0D2CDN7</accession>
<name>A0A0D2CDN7_9EURO</name>
<sequence length="380" mass="41406">MAVLSRAPTTNYSSSVTTSSSRFSTTSSSTPTPTGILPNAWQFDTDKGTKWNLTYIGDLNFTNPLGSLGLRGDNCRTGKVGNKVIWTCGDMQCGSNVMTCGFATAPGWYGTSDVMLVNTANKSSLADFNKPWSGDPQPPNGAIWGMWSSNVAPINETHGVIYARAYWRNGPYGNTPKVLGNTVSSVTLGPNGPIATRVGPFLTSADYLYLGVLCILRDGNYIYQYSGGGPSNIRITRVPATDDVFDASKYEYLVYNTTNTWAPGLPLLNSTDAGALVIRPSTTQFSCGGSWGSVVYNRYLAKYLMLCGQWMVDVNMYVSDTPWGPWSSRYKIASGGKFQGAYGSMIHPEYSPLADGSDKSWYFSIGPNKEFFMYRVDFGY</sequence>
<dbReference type="InterPro" id="IPR025442">
    <property type="entry name" value="DUF4185"/>
</dbReference>
<evidence type="ECO:0000313" key="3">
    <source>
        <dbReference type="EMBL" id="KIW21659.1"/>
    </source>
</evidence>
<evidence type="ECO:0000259" key="2">
    <source>
        <dbReference type="Pfam" id="PF13810"/>
    </source>
</evidence>
<dbReference type="GeneID" id="27329322"/>